<dbReference type="GO" id="GO:0004714">
    <property type="term" value="F:transmembrane receptor protein tyrosine kinase activity"/>
    <property type="evidence" value="ECO:0007669"/>
    <property type="project" value="InterPro"/>
</dbReference>
<proteinExistence type="predicted"/>
<accession>A0A699V769</accession>
<evidence type="ECO:0000313" key="1">
    <source>
        <dbReference type="EMBL" id="GFD30510.1"/>
    </source>
</evidence>
<sequence>MWKQSYEQKRLYEIIFEGLMQQMDLDSLETFADIAFQCLQKFRQERPTMSDVVEKLTIALEMQEDHDTIGNLPKKYDQIIKAAGDPLNYTSLEELKALLSKGVLLNGGKTVSIYLALDKLLMFLRYGKL</sequence>
<dbReference type="GO" id="GO:0005886">
    <property type="term" value="C:plasma membrane"/>
    <property type="evidence" value="ECO:0007669"/>
    <property type="project" value="TreeGrafter"/>
</dbReference>
<comment type="caution">
    <text evidence="1">The sequence shown here is derived from an EMBL/GenBank/DDBJ whole genome shotgun (WGS) entry which is preliminary data.</text>
</comment>
<dbReference type="SUPFAM" id="SSF56112">
    <property type="entry name" value="Protein kinase-like (PK-like)"/>
    <property type="match status" value="1"/>
</dbReference>
<dbReference type="PANTHER" id="PTHR27003:SF338">
    <property type="entry name" value="TYROSINE-PROTEIN KINASE, NON-RECEPTOR JAK_TYK2-RELATED"/>
    <property type="match status" value="1"/>
</dbReference>
<protein>
    <submittedName>
        <fullName evidence="1">Protein kinase-like domain, phloem protein 2-like protein</fullName>
    </submittedName>
</protein>
<dbReference type="AlphaFoldDB" id="A0A699V769"/>
<dbReference type="Gene3D" id="1.10.510.10">
    <property type="entry name" value="Transferase(Phosphotransferase) domain 1"/>
    <property type="match status" value="1"/>
</dbReference>
<reference evidence="1" key="1">
    <citation type="journal article" date="2019" name="Sci. Rep.">
        <title>Draft genome of Tanacetum cinerariifolium, the natural source of mosquito coil.</title>
        <authorList>
            <person name="Yamashiro T."/>
            <person name="Shiraishi A."/>
            <person name="Satake H."/>
            <person name="Nakayama K."/>
        </authorList>
    </citation>
    <scope>NUCLEOTIDE SEQUENCE</scope>
</reference>
<name>A0A699V769_TANCI</name>
<dbReference type="EMBL" id="BKCJ011404657">
    <property type="protein sequence ID" value="GFD30510.1"/>
    <property type="molecule type" value="Genomic_DNA"/>
</dbReference>
<organism evidence="1">
    <name type="scientific">Tanacetum cinerariifolium</name>
    <name type="common">Dalmatian daisy</name>
    <name type="synonym">Chrysanthemum cinerariifolium</name>
    <dbReference type="NCBI Taxonomy" id="118510"/>
    <lineage>
        <taxon>Eukaryota</taxon>
        <taxon>Viridiplantae</taxon>
        <taxon>Streptophyta</taxon>
        <taxon>Embryophyta</taxon>
        <taxon>Tracheophyta</taxon>
        <taxon>Spermatophyta</taxon>
        <taxon>Magnoliopsida</taxon>
        <taxon>eudicotyledons</taxon>
        <taxon>Gunneridae</taxon>
        <taxon>Pentapetalae</taxon>
        <taxon>asterids</taxon>
        <taxon>campanulids</taxon>
        <taxon>Asterales</taxon>
        <taxon>Asteraceae</taxon>
        <taxon>Asteroideae</taxon>
        <taxon>Anthemideae</taxon>
        <taxon>Anthemidinae</taxon>
        <taxon>Tanacetum</taxon>
    </lineage>
</organism>
<dbReference type="InterPro" id="IPR045272">
    <property type="entry name" value="ANXUR1/2-like"/>
</dbReference>
<keyword evidence="1" id="KW-0418">Kinase</keyword>
<keyword evidence="1" id="KW-0808">Transferase</keyword>
<dbReference type="GO" id="GO:0009506">
    <property type="term" value="C:plasmodesma"/>
    <property type="evidence" value="ECO:0007669"/>
    <property type="project" value="TreeGrafter"/>
</dbReference>
<gene>
    <name evidence="1" type="ORF">Tci_902479</name>
</gene>
<dbReference type="PANTHER" id="PTHR27003">
    <property type="entry name" value="OS07G0166700 PROTEIN"/>
    <property type="match status" value="1"/>
</dbReference>
<dbReference type="InterPro" id="IPR011009">
    <property type="entry name" value="Kinase-like_dom_sf"/>
</dbReference>